<evidence type="ECO:0000313" key="2">
    <source>
        <dbReference type="EMBL" id="KAA3483385.1"/>
    </source>
</evidence>
<sequence>MQTLFCALGLNEYSRVSSCSNVNEIWDKLKVTHEGTSQVKKSKVGILTLSYETFKTEPKEDIKAISDRFTIIINGLKSYGETYPTEEVVRNILRSLAKSWEANVTVIEEAKNLETLTLDKIIDSLFTHEMRLSKGVKEAKNEKKMVGVSLKSTTNEDSESSEEVDEDKGIAMFARRFKKFMRSSKQKLKAHVATWSDRDPSENKDQEVANFFLMAIDDSKVTYNSSISVSYSFDELQDAYDELGLEFETMVSKYKKTISKLKDENSSLSKANHELKSKVHDMQPTINDFEKNQNLHNLLSKVHDDHPEKLELLEKENSSSNKVSLKEEEHCFKVGNSSKKSWYLDSGCSRHMTDDKSHFIKLKPKGGG</sequence>
<evidence type="ECO:0000313" key="3">
    <source>
        <dbReference type="Proteomes" id="UP000325315"/>
    </source>
</evidence>
<accession>A0A5B6WR08</accession>
<dbReference type="Pfam" id="PF14223">
    <property type="entry name" value="Retrotran_gag_2"/>
    <property type="match status" value="1"/>
</dbReference>
<protein>
    <submittedName>
        <fullName evidence="2">Zf-CCHC domain-containing protein/UBN2 domain-containing protein</fullName>
    </submittedName>
</protein>
<keyword evidence="1" id="KW-0175">Coiled coil</keyword>
<dbReference type="PANTHER" id="PTHR34676">
    <property type="entry name" value="DUF4219 DOMAIN-CONTAINING PROTEIN-RELATED"/>
    <property type="match status" value="1"/>
</dbReference>
<feature type="coiled-coil region" evidence="1">
    <location>
        <begin position="251"/>
        <end position="278"/>
    </location>
</feature>
<dbReference type="PANTHER" id="PTHR34676:SF8">
    <property type="entry name" value="TRANSMEMBRANE PROTEIN"/>
    <property type="match status" value="1"/>
</dbReference>
<evidence type="ECO:0000256" key="1">
    <source>
        <dbReference type="SAM" id="Coils"/>
    </source>
</evidence>
<dbReference type="OrthoDB" id="1932348at2759"/>
<keyword evidence="3" id="KW-1185">Reference proteome</keyword>
<organism evidence="2 3">
    <name type="scientific">Gossypium australe</name>
    <dbReference type="NCBI Taxonomy" id="47621"/>
    <lineage>
        <taxon>Eukaryota</taxon>
        <taxon>Viridiplantae</taxon>
        <taxon>Streptophyta</taxon>
        <taxon>Embryophyta</taxon>
        <taxon>Tracheophyta</taxon>
        <taxon>Spermatophyta</taxon>
        <taxon>Magnoliopsida</taxon>
        <taxon>eudicotyledons</taxon>
        <taxon>Gunneridae</taxon>
        <taxon>Pentapetalae</taxon>
        <taxon>rosids</taxon>
        <taxon>malvids</taxon>
        <taxon>Malvales</taxon>
        <taxon>Malvaceae</taxon>
        <taxon>Malvoideae</taxon>
        <taxon>Gossypium</taxon>
    </lineage>
</organism>
<dbReference type="EMBL" id="SMMG02000002">
    <property type="protein sequence ID" value="KAA3483385.1"/>
    <property type="molecule type" value="Genomic_DNA"/>
</dbReference>
<dbReference type="AlphaFoldDB" id="A0A5B6WR08"/>
<reference evidence="3" key="1">
    <citation type="journal article" date="2019" name="Plant Biotechnol. J.">
        <title>Genome sequencing of the Australian wild diploid species Gossypium australe highlights disease resistance and delayed gland morphogenesis.</title>
        <authorList>
            <person name="Cai Y."/>
            <person name="Cai X."/>
            <person name="Wang Q."/>
            <person name="Wang P."/>
            <person name="Zhang Y."/>
            <person name="Cai C."/>
            <person name="Xu Y."/>
            <person name="Wang K."/>
            <person name="Zhou Z."/>
            <person name="Wang C."/>
            <person name="Geng S."/>
            <person name="Li B."/>
            <person name="Dong Q."/>
            <person name="Hou Y."/>
            <person name="Wang H."/>
            <person name="Ai P."/>
            <person name="Liu Z."/>
            <person name="Yi F."/>
            <person name="Sun M."/>
            <person name="An G."/>
            <person name="Cheng J."/>
            <person name="Zhang Y."/>
            <person name="Shi Q."/>
            <person name="Xie Y."/>
            <person name="Shi X."/>
            <person name="Chang Y."/>
            <person name="Huang F."/>
            <person name="Chen Y."/>
            <person name="Hong S."/>
            <person name="Mi L."/>
            <person name="Sun Q."/>
            <person name="Zhang L."/>
            <person name="Zhou B."/>
            <person name="Peng R."/>
            <person name="Zhang X."/>
            <person name="Liu F."/>
        </authorList>
    </citation>
    <scope>NUCLEOTIDE SEQUENCE [LARGE SCALE GENOMIC DNA]</scope>
    <source>
        <strain evidence="3">cv. PA1801</strain>
    </source>
</reference>
<gene>
    <name evidence="2" type="ORF">EPI10_005565</name>
</gene>
<comment type="caution">
    <text evidence="2">The sequence shown here is derived from an EMBL/GenBank/DDBJ whole genome shotgun (WGS) entry which is preliminary data.</text>
</comment>
<dbReference type="Proteomes" id="UP000325315">
    <property type="component" value="Unassembled WGS sequence"/>
</dbReference>
<name>A0A5B6WR08_9ROSI</name>
<proteinExistence type="predicted"/>